<accession>A0ABT4DFM0</accession>
<organism evidence="5 6">
    <name type="scientific">Clostridium brassicae</name>
    <dbReference type="NCBI Taxonomy" id="2999072"/>
    <lineage>
        <taxon>Bacteria</taxon>
        <taxon>Bacillati</taxon>
        <taxon>Bacillota</taxon>
        <taxon>Clostridia</taxon>
        <taxon>Eubacteriales</taxon>
        <taxon>Clostridiaceae</taxon>
        <taxon>Clostridium</taxon>
    </lineage>
</organism>
<reference evidence="5" key="1">
    <citation type="submission" date="2022-12" db="EMBL/GenBank/DDBJ databases">
        <title>Clostridium sp. nov., isolated from industrial wastewater.</title>
        <authorList>
            <person name="Jiayan W."/>
        </authorList>
    </citation>
    <scope>NUCLEOTIDE SEQUENCE</scope>
    <source>
        <strain evidence="5">ZC22-4</strain>
    </source>
</reference>
<dbReference type="Pfam" id="PF08141">
    <property type="entry name" value="SspH"/>
    <property type="match status" value="1"/>
</dbReference>
<evidence type="ECO:0000313" key="5">
    <source>
        <dbReference type="EMBL" id="MCY6960006.1"/>
    </source>
</evidence>
<dbReference type="Proteomes" id="UP001144612">
    <property type="component" value="Unassembled WGS sequence"/>
</dbReference>
<evidence type="ECO:0000256" key="1">
    <source>
        <dbReference type="ARBA" id="ARBA00004288"/>
    </source>
</evidence>
<proteinExistence type="inferred from homology"/>
<gene>
    <name evidence="4" type="primary">sspH</name>
    <name evidence="5" type="ORF">OW729_15400</name>
</gene>
<evidence type="ECO:0000313" key="6">
    <source>
        <dbReference type="Proteomes" id="UP001144612"/>
    </source>
</evidence>
<evidence type="ECO:0000256" key="2">
    <source>
        <dbReference type="ARBA" id="ARBA00006573"/>
    </source>
</evidence>
<evidence type="ECO:0000256" key="3">
    <source>
        <dbReference type="ARBA" id="ARBA00022969"/>
    </source>
</evidence>
<keyword evidence="6" id="KW-1185">Reference proteome</keyword>
<sequence>MDIKRATEIIESLGVIGVSYKGDPVWLENINKENNTAKVKNINTDKELNVDVSYLKED</sequence>
<comment type="caution">
    <text evidence="5">The sequence shown here is derived from an EMBL/GenBank/DDBJ whole genome shotgun (WGS) entry which is preliminary data.</text>
</comment>
<comment type="subcellular location">
    <subcellularLocation>
        <location evidence="1 4">Spore core</location>
    </subcellularLocation>
</comment>
<dbReference type="NCBIfam" id="TIGR02861">
    <property type="entry name" value="SASP_H"/>
    <property type="match status" value="1"/>
</dbReference>
<comment type="similarity">
    <text evidence="2 4">Belongs to the SspH family.</text>
</comment>
<dbReference type="EMBL" id="JAPQFJ010000018">
    <property type="protein sequence ID" value="MCY6960006.1"/>
    <property type="molecule type" value="Genomic_DNA"/>
</dbReference>
<name>A0ABT4DFM0_9CLOT</name>
<dbReference type="RefSeq" id="WP_268062438.1">
    <property type="nucleotide sequence ID" value="NZ_JAPQFJ010000018.1"/>
</dbReference>
<dbReference type="InterPro" id="IPR012610">
    <property type="entry name" value="SASP_SspH"/>
</dbReference>
<protein>
    <recommendedName>
        <fullName evidence="4">Small, acid-soluble spore protein H</fullName>
        <shortName evidence="4">SASP H</shortName>
    </recommendedName>
</protein>
<evidence type="ECO:0000256" key="4">
    <source>
        <dbReference type="HAMAP-Rule" id="MF_00667"/>
    </source>
</evidence>
<keyword evidence="3 4" id="KW-0749">Sporulation</keyword>
<dbReference type="HAMAP" id="MF_00667">
    <property type="entry name" value="SspH"/>
    <property type="match status" value="1"/>
</dbReference>